<feature type="coiled-coil region" evidence="1">
    <location>
        <begin position="46"/>
        <end position="80"/>
    </location>
</feature>
<dbReference type="RefSeq" id="XP_002425838.1">
    <property type="nucleotide sequence ID" value="XM_002425793.1"/>
</dbReference>
<dbReference type="Proteomes" id="UP000009046">
    <property type="component" value="Unassembled WGS sequence"/>
</dbReference>
<keyword evidence="1" id="KW-0175">Coiled coil</keyword>
<evidence type="ECO:0000313" key="4">
    <source>
        <dbReference type="Proteomes" id="UP000009046"/>
    </source>
</evidence>
<evidence type="ECO:0000313" key="2">
    <source>
        <dbReference type="EMBL" id="EEB13100.1"/>
    </source>
</evidence>
<dbReference type="eggNOG" id="ENOG502QSC6">
    <property type="taxonomic scope" value="Eukaryota"/>
</dbReference>
<name>E0VI94_PEDHC</name>
<evidence type="ECO:0000313" key="3">
    <source>
        <dbReference type="EnsemblMetazoa" id="PHUM222040-PA"/>
    </source>
</evidence>
<gene>
    <name evidence="3" type="primary">8237866</name>
    <name evidence="2" type="ORF">Phum_PHUM222040</name>
</gene>
<dbReference type="AlphaFoldDB" id="E0VI94"/>
<dbReference type="OrthoDB" id="10052054at2759"/>
<protein>
    <submittedName>
        <fullName evidence="2 3">Uncharacterized protein</fullName>
    </submittedName>
</protein>
<dbReference type="VEuPathDB" id="VectorBase:PHUM222040"/>
<dbReference type="HOGENOM" id="CLU_076202_0_0_1"/>
<accession>E0VI94</accession>
<dbReference type="EMBL" id="DS235184">
    <property type="protein sequence ID" value="EEB13100.1"/>
    <property type="molecule type" value="Genomic_DNA"/>
</dbReference>
<dbReference type="PANTHER" id="PTHR21010:SF3">
    <property type="entry name" value="DAXX"/>
    <property type="match status" value="1"/>
</dbReference>
<reference evidence="2" key="2">
    <citation type="submission" date="2007-04" db="EMBL/GenBank/DDBJ databases">
        <title>The genome of the human body louse.</title>
        <authorList>
            <consortium name="The Human Body Louse Genome Consortium"/>
            <person name="Kirkness E."/>
            <person name="Walenz B."/>
            <person name="Hass B."/>
            <person name="Bruggner R."/>
            <person name="Strausberg R."/>
        </authorList>
    </citation>
    <scope>NUCLEOTIDE SEQUENCE</scope>
    <source>
        <strain evidence="2">USDA</strain>
    </source>
</reference>
<dbReference type="OMA" id="NILMSMT"/>
<keyword evidence="4" id="KW-1185">Reference proteome</keyword>
<reference evidence="2" key="1">
    <citation type="submission" date="2007-04" db="EMBL/GenBank/DDBJ databases">
        <title>Annotation of Pediculus humanus corporis strain USDA.</title>
        <authorList>
            <person name="Kirkness E."/>
            <person name="Hannick L."/>
            <person name="Hass B."/>
            <person name="Bruggner R."/>
            <person name="Lawson D."/>
            <person name="Bidwell S."/>
            <person name="Joardar V."/>
            <person name="Caler E."/>
            <person name="Walenz B."/>
            <person name="Inman J."/>
            <person name="Schobel S."/>
            <person name="Galinsky K."/>
            <person name="Amedeo P."/>
            <person name="Strausberg R."/>
        </authorList>
    </citation>
    <scope>NUCLEOTIDE SEQUENCE</scope>
    <source>
        <strain evidence="2">USDA</strain>
    </source>
</reference>
<dbReference type="InParanoid" id="E0VI94"/>
<dbReference type="GeneID" id="8237866"/>
<dbReference type="EnsemblMetazoa" id="PHUM222040-RA">
    <property type="protein sequence ID" value="PHUM222040-PA"/>
    <property type="gene ID" value="PHUM222040"/>
</dbReference>
<dbReference type="KEGG" id="phu:Phum_PHUM222040"/>
<evidence type="ECO:0000256" key="1">
    <source>
        <dbReference type="SAM" id="Coils"/>
    </source>
</evidence>
<reference evidence="3" key="3">
    <citation type="submission" date="2020-05" db="UniProtKB">
        <authorList>
            <consortium name="EnsemblMetazoa"/>
        </authorList>
    </citation>
    <scope>IDENTIFICATION</scope>
    <source>
        <strain evidence="3">USDA</strain>
    </source>
</reference>
<dbReference type="CTD" id="8237866"/>
<dbReference type="PANTHER" id="PTHR21010">
    <property type="entry name" value="AGAP001581-PA"/>
    <property type="match status" value="1"/>
</dbReference>
<organism>
    <name type="scientific">Pediculus humanus subsp. corporis</name>
    <name type="common">Body louse</name>
    <dbReference type="NCBI Taxonomy" id="121224"/>
    <lineage>
        <taxon>Eukaryota</taxon>
        <taxon>Metazoa</taxon>
        <taxon>Ecdysozoa</taxon>
        <taxon>Arthropoda</taxon>
        <taxon>Hexapoda</taxon>
        <taxon>Insecta</taxon>
        <taxon>Pterygota</taxon>
        <taxon>Neoptera</taxon>
        <taxon>Paraneoptera</taxon>
        <taxon>Psocodea</taxon>
        <taxon>Troctomorpha</taxon>
        <taxon>Phthiraptera</taxon>
        <taxon>Anoplura</taxon>
        <taxon>Pediculidae</taxon>
        <taxon>Pediculus</taxon>
    </lineage>
</organism>
<sequence>MGKNDKRGSGIKHDGGSTNLVGKFTQSVRRIVQDVKDEGTASGQTKEEVIETNERLRIVRGRLEENYDTAKKALNTLMGKYMKSKTTRNVFHRYPQLKAMIKEVIRLETQYWALVEIPKQEKQETVPAFVLRACSIMEKTQKPGEGIKTSSKIAEEEDKRKERLNRLEDMTIAQIEAENTQLTNDLYRLLKKYSGLRNLIRALKSQYVSSKVYPIFPKYTFLKDMIKDIMHDPDYMEVCHEVDPV</sequence>
<proteinExistence type="predicted"/>
<dbReference type="EMBL" id="AAZO01002575">
    <property type="status" value="NOT_ANNOTATED_CDS"/>
    <property type="molecule type" value="Genomic_DNA"/>
</dbReference>